<gene>
    <name evidence="7" type="ORF">FEM48_Zijuj04G0084500</name>
</gene>
<dbReference type="EMBL" id="JAEACU010000004">
    <property type="protein sequence ID" value="KAH7533012.1"/>
    <property type="molecule type" value="Genomic_DNA"/>
</dbReference>
<dbReference type="InterPro" id="IPR036576">
    <property type="entry name" value="WRKY_dom_sf"/>
</dbReference>
<keyword evidence="2" id="KW-0805">Transcription regulation</keyword>
<organism evidence="7 8">
    <name type="scientific">Ziziphus jujuba var. spinosa</name>
    <dbReference type="NCBI Taxonomy" id="714518"/>
    <lineage>
        <taxon>Eukaryota</taxon>
        <taxon>Viridiplantae</taxon>
        <taxon>Streptophyta</taxon>
        <taxon>Embryophyta</taxon>
        <taxon>Tracheophyta</taxon>
        <taxon>Spermatophyta</taxon>
        <taxon>Magnoliopsida</taxon>
        <taxon>eudicotyledons</taxon>
        <taxon>Gunneridae</taxon>
        <taxon>Pentapetalae</taxon>
        <taxon>rosids</taxon>
        <taxon>fabids</taxon>
        <taxon>Rosales</taxon>
        <taxon>Rhamnaceae</taxon>
        <taxon>Paliureae</taxon>
        <taxon>Ziziphus</taxon>
    </lineage>
</organism>
<dbReference type="Gene3D" id="2.20.25.80">
    <property type="entry name" value="WRKY domain"/>
    <property type="match status" value="1"/>
</dbReference>
<dbReference type="InterPro" id="IPR003657">
    <property type="entry name" value="WRKY_dom"/>
</dbReference>
<protein>
    <recommendedName>
        <fullName evidence="6">WRKY domain-containing protein</fullName>
    </recommendedName>
</protein>
<dbReference type="SMART" id="SM00774">
    <property type="entry name" value="WRKY"/>
    <property type="match status" value="1"/>
</dbReference>
<dbReference type="InterPro" id="IPR044810">
    <property type="entry name" value="WRKY_plant"/>
</dbReference>
<evidence type="ECO:0000256" key="1">
    <source>
        <dbReference type="ARBA" id="ARBA00004123"/>
    </source>
</evidence>
<evidence type="ECO:0000259" key="6">
    <source>
        <dbReference type="PROSITE" id="PS50811"/>
    </source>
</evidence>
<dbReference type="PANTHER" id="PTHR31282">
    <property type="entry name" value="WRKY TRANSCRIPTION FACTOR 21-RELATED"/>
    <property type="match status" value="1"/>
</dbReference>
<keyword evidence="3" id="KW-0238">DNA-binding</keyword>
<accession>A0A978VIU3</accession>
<dbReference type="Pfam" id="PF03106">
    <property type="entry name" value="WRKY"/>
    <property type="match status" value="1"/>
</dbReference>
<comment type="subcellular location">
    <subcellularLocation>
        <location evidence="1">Nucleus</location>
    </subcellularLocation>
</comment>
<name>A0A978VIU3_ZIZJJ</name>
<proteinExistence type="predicted"/>
<evidence type="ECO:0000256" key="5">
    <source>
        <dbReference type="ARBA" id="ARBA00023242"/>
    </source>
</evidence>
<reference evidence="7" key="1">
    <citation type="journal article" date="2021" name="Front. Plant Sci.">
        <title>Chromosome-Scale Genome Assembly for Chinese Sour Jujube and Insights Into Its Genome Evolution and Domestication Signature.</title>
        <authorList>
            <person name="Shen L.-Y."/>
            <person name="Luo H."/>
            <person name="Wang X.-L."/>
            <person name="Wang X.-M."/>
            <person name="Qiu X.-J."/>
            <person name="Liu H."/>
            <person name="Zhou S.-S."/>
            <person name="Jia K.-H."/>
            <person name="Nie S."/>
            <person name="Bao Y.-T."/>
            <person name="Zhang R.-G."/>
            <person name="Yun Q.-Z."/>
            <person name="Chai Y.-H."/>
            <person name="Lu J.-Y."/>
            <person name="Li Y."/>
            <person name="Zhao S.-W."/>
            <person name="Mao J.-F."/>
            <person name="Jia S.-G."/>
            <person name="Mao Y.-M."/>
        </authorList>
    </citation>
    <scope>NUCLEOTIDE SEQUENCE</scope>
    <source>
        <strain evidence="7">AT0</strain>
        <tissue evidence="7">Leaf</tissue>
    </source>
</reference>
<dbReference type="GO" id="GO:0003700">
    <property type="term" value="F:DNA-binding transcription factor activity"/>
    <property type="evidence" value="ECO:0007669"/>
    <property type="project" value="InterPro"/>
</dbReference>
<keyword evidence="4" id="KW-0804">Transcription</keyword>
<dbReference type="AlphaFoldDB" id="A0A978VIU3"/>
<sequence>MEGSWPENLATINQKKVINDELMEGREIANKLRSLLSNSGDDSKSAKDLVIKIMKSFSNTLSMLNVKEGDIAGSMISQIQAHSSCLDASKSEGDSQESCRSSNITPIKKDRRSFHNRRRPLQTWQSDTPTLIDDGQAWRKYGQKVILQAEYPRHYFRCTYKYDQGCKATKQVQRIQVNPPLYRTTYFGHHTCKIIHKGHEVVMEDTNPIETSIFISFDSSNLTNKQDQHPFLSSFSSIKDELKEDIKKCDTNKNQSYSCDYFVSPDSMVTQLPKSMMELSSTLESKNKDLIYEIMECDDFSFNMFQI</sequence>
<comment type="caution">
    <text evidence="7">The sequence shown here is derived from an EMBL/GenBank/DDBJ whole genome shotgun (WGS) entry which is preliminary data.</text>
</comment>
<evidence type="ECO:0000256" key="4">
    <source>
        <dbReference type="ARBA" id="ARBA00023163"/>
    </source>
</evidence>
<keyword evidence="5" id="KW-0539">Nucleus</keyword>
<evidence type="ECO:0000313" key="8">
    <source>
        <dbReference type="Proteomes" id="UP000813462"/>
    </source>
</evidence>
<dbReference type="GO" id="GO:0005634">
    <property type="term" value="C:nucleus"/>
    <property type="evidence" value="ECO:0007669"/>
    <property type="project" value="UniProtKB-SubCell"/>
</dbReference>
<evidence type="ECO:0000256" key="3">
    <source>
        <dbReference type="ARBA" id="ARBA00023125"/>
    </source>
</evidence>
<dbReference type="PROSITE" id="PS50811">
    <property type="entry name" value="WRKY"/>
    <property type="match status" value="1"/>
</dbReference>
<evidence type="ECO:0000313" key="7">
    <source>
        <dbReference type="EMBL" id="KAH7533012.1"/>
    </source>
</evidence>
<evidence type="ECO:0000256" key="2">
    <source>
        <dbReference type="ARBA" id="ARBA00023015"/>
    </source>
</evidence>
<feature type="domain" description="WRKY" evidence="6">
    <location>
        <begin position="127"/>
        <end position="195"/>
    </location>
</feature>
<dbReference type="GO" id="GO:0043565">
    <property type="term" value="F:sequence-specific DNA binding"/>
    <property type="evidence" value="ECO:0007669"/>
    <property type="project" value="InterPro"/>
</dbReference>
<dbReference type="Proteomes" id="UP000813462">
    <property type="component" value="Unassembled WGS sequence"/>
</dbReference>
<dbReference type="SUPFAM" id="SSF118290">
    <property type="entry name" value="WRKY DNA-binding domain"/>
    <property type="match status" value="1"/>
</dbReference>